<keyword evidence="1" id="KW-0472">Membrane</keyword>
<feature type="transmembrane region" description="Helical" evidence="1">
    <location>
        <begin position="133"/>
        <end position="154"/>
    </location>
</feature>
<reference evidence="2 3" key="1">
    <citation type="submission" date="2020-04" db="EMBL/GenBank/DDBJ databases">
        <authorList>
            <person name="Wallbank WR R."/>
            <person name="Pardo Diaz C."/>
            <person name="Kozak K."/>
            <person name="Martin S."/>
            <person name="Jiggins C."/>
            <person name="Moest M."/>
            <person name="Warren A I."/>
            <person name="Byers J.R.P. K."/>
            <person name="Montejo-Kovacevich G."/>
            <person name="Yen C E."/>
        </authorList>
    </citation>
    <scope>NUCLEOTIDE SEQUENCE [LARGE SCALE GENOMIC DNA]</scope>
</reference>
<keyword evidence="3" id="KW-1185">Reference proteome</keyword>
<evidence type="ECO:0000313" key="3">
    <source>
        <dbReference type="Proteomes" id="UP000494106"/>
    </source>
</evidence>
<keyword evidence="1" id="KW-1133">Transmembrane helix</keyword>
<dbReference type="Proteomes" id="UP000494106">
    <property type="component" value="Unassembled WGS sequence"/>
</dbReference>
<protein>
    <submittedName>
        <fullName evidence="2">Uncharacterized protein</fullName>
    </submittedName>
</protein>
<evidence type="ECO:0000313" key="2">
    <source>
        <dbReference type="EMBL" id="CAB3244491.1"/>
    </source>
</evidence>
<evidence type="ECO:0000256" key="1">
    <source>
        <dbReference type="SAM" id="Phobius"/>
    </source>
</evidence>
<organism evidence="2 3">
    <name type="scientific">Arctia plantaginis</name>
    <name type="common">Wood tiger moth</name>
    <name type="synonym">Phalaena plantaginis</name>
    <dbReference type="NCBI Taxonomy" id="874455"/>
    <lineage>
        <taxon>Eukaryota</taxon>
        <taxon>Metazoa</taxon>
        <taxon>Ecdysozoa</taxon>
        <taxon>Arthropoda</taxon>
        <taxon>Hexapoda</taxon>
        <taxon>Insecta</taxon>
        <taxon>Pterygota</taxon>
        <taxon>Neoptera</taxon>
        <taxon>Endopterygota</taxon>
        <taxon>Lepidoptera</taxon>
        <taxon>Glossata</taxon>
        <taxon>Ditrysia</taxon>
        <taxon>Noctuoidea</taxon>
        <taxon>Erebidae</taxon>
        <taxon>Arctiinae</taxon>
        <taxon>Arctia</taxon>
    </lineage>
</organism>
<accession>A0A8S1A7D0</accession>
<dbReference type="OrthoDB" id="7379620at2759"/>
<sequence length="204" mass="23639">METLSNRKFTNIEGIHSSKIRRNTDAKMTRKFLFCFPLRLGNVIFGYIVIIIAIAIVAFHLYELLLNLTNDFFQKTEKFSNFQNLDNIFGSSKDSLDKIVVLTYYLTYITIGMLLFFFSILFTCGAYKANHCLVTTFFAYSFFHLFFTIILVVWEALSAGWIQLGLIALSDLLLIICLFSVKYLMEAIRTGNIYSRPGEVYYTY</sequence>
<comment type="caution">
    <text evidence="2">The sequence shown here is derived from an EMBL/GenBank/DDBJ whole genome shotgun (WGS) entry which is preliminary data.</text>
</comment>
<dbReference type="AlphaFoldDB" id="A0A8S1A7D0"/>
<gene>
    <name evidence="2" type="ORF">APLA_LOCUS9962</name>
</gene>
<feature type="transmembrane region" description="Helical" evidence="1">
    <location>
        <begin position="160"/>
        <end position="181"/>
    </location>
</feature>
<dbReference type="EMBL" id="CADEBC010000521">
    <property type="protein sequence ID" value="CAB3244491.1"/>
    <property type="molecule type" value="Genomic_DNA"/>
</dbReference>
<feature type="transmembrane region" description="Helical" evidence="1">
    <location>
        <begin position="99"/>
        <end position="121"/>
    </location>
</feature>
<name>A0A8S1A7D0_ARCPL</name>
<keyword evidence="1" id="KW-0812">Transmembrane</keyword>
<proteinExistence type="predicted"/>
<feature type="transmembrane region" description="Helical" evidence="1">
    <location>
        <begin position="40"/>
        <end position="62"/>
    </location>
</feature>